<comment type="caution">
    <text evidence="7">The sequence shown here is derived from an EMBL/GenBank/DDBJ whole genome shotgun (WGS) entry which is preliminary data.</text>
</comment>
<dbReference type="InterPro" id="IPR016156">
    <property type="entry name" value="FAD/NAD-linked_Rdtase_dimer_sf"/>
</dbReference>
<accession>A0ABT8LGT1</accession>
<dbReference type="PANTHER" id="PTHR43014:SF2">
    <property type="entry name" value="MERCURIC REDUCTASE"/>
    <property type="match status" value="1"/>
</dbReference>
<dbReference type="SUPFAM" id="SSF55424">
    <property type="entry name" value="FAD/NAD-linked reductases, dimerisation (C-terminal) domain"/>
    <property type="match status" value="1"/>
</dbReference>
<evidence type="ECO:0000256" key="4">
    <source>
        <dbReference type="ARBA" id="ARBA00022827"/>
    </source>
</evidence>
<dbReference type="InterPro" id="IPR036188">
    <property type="entry name" value="FAD/NAD-bd_sf"/>
</dbReference>
<keyword evidence="8" id="KW-1185">Reference proteome</keyword>
<evidence type="ECO:0000313" key="8">
    <source>
        <dbReference type="Proteomes" id="UP001172083"/>
    </source>
</evidence>
<gene>
    <name evidence="7" type="ORF">QQ020_33420</name>
</gene>
<protein>
    <submittedName>
        <fullName evidence="7">FAD-containing oxidoreductase</fullName>
    </submittedName>
</protein>
<comment type="cofactor">
    <cofactor evidence="1">
        <name>FAD</name>
        <dbReference type="ChEBI" id="CHEBI:57692"/>
    </cofactor>
</comment>
<evidence type="ECO:0000259" key="6">
    <source>
        <dbReference type="Pfam" id="PF07992"/>
    </source>
</evidence>
<dbReference type="Gene3D" id="3.50.50.60">
    <property type="entry name" value="FAD/NAD(P)-binding domain"/>
    <property type="match status" value="2"/>
</dbReference>
<dbReference type="Gene3D" id="3.30.390.30">
    <property type="match status" value="1"/>
</dbReference>
<feature type="domain" description="FAD/NAD(P)-binding" evidence="6">
    <location>
        <begin position="5"/>
        <end position="317"/>
    </location>
</feature>
<proteinExistence type="inferred from homology"/>
<dbReference type="RefSeq" id="WP_346762355.1">
    <property type="nucleotide sequence ID" value="NZ_JAUJEB010000012.1"/>
</dbReference>
<dbReference type="PRINTS" id="PR00411">
    <property type="entry name" value="PNDRDTASEI"/>
</dbReference>
<name>A0ABT8LGT1_9BACT</name>
<keyword evidence="3" id="KW-0285">Flavoprotein</keyword>
<dbReference type="PRINTS" id="PR00368">
    <property type="entry name" value="FADPNR"/>
</dbReference>
<dbReference type="PANTHER" id="PTHR43014">
    <property type="entry name" value="MERCURIC REDUCTASE"/>
    <property type="match status" value="1"/>
</dbReference>
<dbReference type="SUPFAM" id="SSF51905">
    <property type="entry name" value="FAD/NAD(P)-binding domain"/>
    <property type="match status" value="1"/>
</dbReference>
<dbReference type="Pfam" id="PF02852">
    <property type="entry name" value="Pyr_redox_dim"/>
    <property type="match status" value="1"/>
</dbReference>
<evidence type="ECO:0000256" key="2">
    <source>
        <dbReference type="ARBA" id="ARBA00007532"/>
    </source>
</evidence>
<dbReference type="EMBL" id="JAUJEB010000012">
    <property type="protein sequence ID" value="MDN5217019.1"/>
    <property type="molecule type" value="Genomic_DNA"/>
</dbReference>
<comment type="similarity">
    <text evidence="2">Belongs to the class-I pyridine nucleotide-disulfide oxidoreductase family.</text>
</comment>
<dbReference type="InterPro" id="IPR023753">
    <property type="entry name" value="FAD/NAD-binding_dom"/>
</dbReference>
<dbReference type="InterPro" id="IPR001100">
    <property type="entry name" value="Pyr_nuc-diS_OxRdtase"/>
</dbReference>
<organism evidence="7 8">
    <name type="scientific">Agaribacillus aureus</name>
    <dbReference type="NCBI Taxonomy" id="3051825"/>
    <lineage>
        <taxon>Bacteria</taxon>
        <taxon>Pseudomonadati</taxon>
        <taxon>Bacteroidota</taxon>
        <taxon>Cytophagia</taxon>
        <taxon>Cytophagales</taxon>
        <taxon>Splendidivirgaceae</taxon>
        <taxon>Agaribacillus</taxon>
    </lineage>
</organism>
<feature type="domain" description="Pyridine nucleotide-disulphide oxidoreductase dimerisation" evidence="5">
    <location>
        <begin position="343"/>
        <end position="447"/>
    </location>
</feature>
<dbReference type="PIRSF" id="PIRSF000350">
    <property type="entry name" value="Mercury_reductase_MerA"/>
    <property type="match status" value="1"/>
</dbReference>
<evidence type="ECO:0000313" key="7">
    <source>
        <dbReference type="EMBL" id="MDN5217019.1"/>
    </source>
</evidence>
<evidence type="ECO:0000256" key="3">
    <source>
        <dbReference type="ARBA" id="ARBA00022630"/>
    </source>
</evidence>
<evidence type="ECO:0000256" key="1">
    <source>
        <dbReference type="ARBA" id="ARBA00001974"/>
    </source>
</evidence>
<keyword evidence="4" id="KW-0274">FAD</keyword>
<reference evidence="7" key="1">
    <citation type="submission" date="2023-06" db="EMBL/GenBank/DDBJ databases">
        <title>Genomic of Agaribacillus aureum.</title>
        <authorList>
            <person name="Wang G."/>
        </authorList>
    </citation>
    <scope>NUCLEOTIDE SEQUENCE</scope>
    <source>
        <strain evidence="7">BMA12</strain>
    </source>
</reference>
<dbReference type="NCBIfam" id="NF004992">
    <property type="entry name" value="PRK06370.1-4"/>
    <property type="match status" value="1"/>
</dbReference>
<dbReference type="Pfam" id="PF07992">
    <property type="entry name" value="Pyr_redox_2"/>
    <property type="match status" value="1"/>
</dbReference>
<sequence>MKEFDAIIIGTGQAGPSLAARLAASGMQTAIVERDKFGGTCVNTGCTPTKALVASARTAFMARRSQDFGVYINGQVTVDMKSVKARKDAIVRQSNEGVENWLKHTENLTVYEGHARFVEPYTLQVGETLLKSERIFINVGGRASVPSGFEGVSYFTNASIMDVDFLPEHLVIVGGSYIGLEFGQMYRRFGSEVTIIERGDRLLRREDPDVSEEVQKILEAEGIRFRLKAACLGAKEEEGKILVNVDCSTGDKEIKGSHLLIAAGRKPNTDDLGLSLAGVEVDQKGFIKVDDKLQTNVPGVWALGDVNGKGAFTHTAYNDFEIVAANILDQDPRKVSDRITCYALYIDPALARIGLTEAEARESGKNVMMATRPMQRIARAREKGETNGFMKILVDGDTKKILGATILGIEGDEIIHSLLDMMYADMPYTTIQNAVHIHPTVSELIPTTLADLEPL</sequence>
<evidence type="ECO:0000259" key="5">
    <source>
        <dbReference type="Pfam" id="PF02852"/>
    </source>
</evidence>
<dbReference type="InterPro" id="IPR004099">
    <property type="entry name" value="Pyr_nucl-diS_OxRdtase_dimer"/>
</dbReference>
<dbReference type="Proteomes" id="UP001172083">
    <property type="component" value="Unassembled WGS sequence"/>
</dbReference>